<accession>A0A8J2SS77</accession>
<feature type="signal peptide" evidence="2">
    <location>
        <begin position="1"/>
        <end position="21"/>
    </location>
</feature>
<reference evidence="3" key="1">
    <citation type="submission" date="2021-11" db="EMBL/GenBank/DDBJ databases">
        <authorList>
            <consortium name="Genoscope - CEA"/>
            <person name="William W."/>
        </authorList>
    </citation>
    <scope>NUCLEOTIDE SEQUENCE</scope>
</reference>
<protein>
    <recommendedName>
        <fullName evidence="5">Sulfotransferase domain-containing protein</fullName>
    </recommendedName>
</protein>
<feature type="chain" id="PRO_5035147306" description="Sulfotransferase domain-containing protein" evidence="2">
    <location>
        <begin position="22"/>
        <end position="336"/>
    </location>
</feature>
<evidence type="ECO:0000313" key="3">
    <source>
        <dbReference type="EMBL" id="CAH0372672.1"/>
    </source>
</evidence>
<sequence length="336" mass="37449">MLSITVVHLLIRGAILPPTRARNSRGAAPSHAPQEHNTSGLNKSLLSARPAPTTQGWCSHLRAYVDNLHLQRIFIGAPAKCAGTTLNTFFGHTWKSVSRDTRKDHCDWKVTGFGIGKNRENRLIDLQELISSPCGLETLFLISVRDKMSWLRSATRYICEQRGWAKRGKCSSLASFRWVRERPHELGRSPADVVRKKFFTSNTSARVAIFDYRQMNSLLQCFPQASTIATSGGTSMASIIPKNGTEVGSRAIIVSKNRAIHKVGNLKGNQVSQLEKISPSDLQELYDTDGVGKQRWDSMERYFSMVLPWNSSSSLSCSSRCQLASWHGDKLDCIVL</sequence>
<feature type="region of interest" description="Disordered" evidence="1">
    <location>
        <begin position="20"/>
        <end position="43"/>
    </location>
</feature>
<name>A0A8J2SS77_9STRA</name>
<keyword evidence="4" id="KW-1185">Reference proteome</keyword>
<proteinExistence type="predicted"/>
<evidence type="ECO:0000313" key="4">
    <source>
        <dbReference type="Proteomes" id="UP000789595"/>
    </source>
</evidence>
<evidence type="ECO:0000256" key="2">
    <source>
        <dbReference type="SAM" id="SignalP"/>
    </source>
</evidence>
<comment type="caution">
    <text evidence="3">The sequence shown here is derived from an EMBL/GenBank/DDBJ whole genome shotgun (WGS) entry which is preliminary data.</text>
</comment>
<evidence type="ECO:0000256" key="1">
    <source>
        <dbReference type="SAM" id="MobiDB-lite"/>
    </source>
</evidence>
<dbReference type="EMBL" id="CAKKNE010000003">
    <property type="protein sequence ID" value="CAH0372672.1"/>
    <property type="molecule type" value="Genomic_DNA"/>
</dbReference>
<dbReference type="Proteomes" id="UP000789595">
    <property type="component" value="Unassembled WGS sequence"/>
</dbReference>
<organism evidence="3 4">
    <name type="scientific">Pelagomonas calceolata</name>
    <dbReference type="NCBI Taxonomy" id="35677"/>
    <lineage>
        <taxon>Eukaryota</taxon>
        <taxon>Sar</taxon>
        <taxon>Stramenopiles</taxon>
        <taxon>Ochrophyta</taxon>
        <taxon>Pelagophyceae</taxon>
        <taxon>Pelagomonadales</taxon>
        <taxon>Pelagomonadaceae</taxon>
        <taxon>Pelagomonas</taxon>
    </lineage>
</organism>
<evidence type="ECO:0008006" key="5">
    <source>
        <dbReference type="Google" id="ProtNLM"/>
    </source>
</evidence>
<keyword evidence="2" id="KW-0732">Signal</keyword>
<dbReference type="AlphaFoldDB" id="A0A8J2SS77"/>
<gene>
    <name evidence="3" type="ORF">PECAL_3P26850</name>
</gene>